<dbReference type="EMBL" id="JAPUBN010000018">
    <property type="protein sequence ID" value="MCZ2722478.1"/>
    <property type="molecule type" value="Genomic_DNA"/>
</dbReference>
<keyword evidence="4" id="KW-0812">Transmembrane</keyword>
<keyword evidence="2" id="KW-0808">Transferase</keyword>
<evidence type="ECO:0000256" key="2">
    <source>
        <dbReference type="ARBA" id="ARBA00022679"/>
    </source>
</evidence>
<proteinExistence type="predicted"/>
<comment type="pathway">
    <text evidence="1">Lipid metabolism.</text>
</comment>
<dbReference type="GO" id="GO:0016746">
    <property type="term" value="F:acyltransferase activity"/>
    <property type="evidence" value="ECO:0007669"/>
    <property type="project" value="UniProtKB-KW"/>
</dbReference>
<evidence type="ECO:0000313" key="6">
    <source>
        <dbReference type="EMBL" id="MCZ2722478.1"/>
    </source>
</evidence>
<dbReference type="RefSeq" id="WP_269126148.1">
    <property type="nucleotide sequence ID" value="NZ_JAPUBN010000018.1"/>
</dbReference>
<organism evidence="6 7">
    <name type="scientific">Marinomonas phaeophyticola</name>
    <dbReference type="NCBI Taxonomy" id="3004091"/>
    <lineage>
        <taxon>Bacteria</taxon>
        <taxon>Pseudomonadati</taxon>
        <taxon>Pseudomonadota</taxon>
        <taxon>Gammaproteobacteria</taxon>
        <taxon>Oceanospirillales</taxon>
        <taxon>Oceanospirillaceae</taxon>
        <taxon>Marinomonas</taxon>
    </lineage>
</organism>
<comment type="caution">
    <text evidence="6">The sequence shown here is derived from an EMBL/GenBank/DDBJ whole genome shotgun (WGS) entry which is preliminary data.</text>
</comment>
<keyword evidence="4" id="KW-1133">Transmembrane helix</keyword>
<name>A0ABT4JXG3_9GAMM</name>
<keyword evidence="7" id="KW-1185">Reference proteome</keyword>
<keyword evidence="4" id="KW-0472">Membrane</keyword>
<accession>A0ABT4JXG3</accession>
<evidence type="ECO:0000256" key="4">
    <source>
        <dbReference type="SAM" id="Phobius"/>
    </source>
</evidence>
<keyword evidence="3 6" id="KW-0012">Acyltransferase</keyword>
<protein>
    <submittedName>
        <fullName evidence="6">Lysophospholipid acyltransferase family protein</fullName>
    </submittedName>
</protein>
<feature type="transmembrane region" description="Helical" evidence="4">
    <location>
        <begin position="50"/>
        <end position="68"/>
    </location>
</feature>
<dbReference type="SMART" id="SM00563">
    <property type="entry name" value="PlsC"/>
    <property type="match status" value="1"/>
</dbReference>
<dbReference type="InterPro" id="IPR002123">
    <property type="entry name" value="Plipid/glycerol_acylTrfase"/>
</dbReference>
<feature type="domain" description="Phospholipid/glycerol acyltransferase" evidence="5">
    <location>
        <begin position="80"/>
        <end position="194"/>
    </location>
</feature>
<reference evidence="6" key="1">
    <citation type="submission" date="2022-12" db="EMBL/GenBank/DDBJ databases">
        <title>Marinomonas 15G1-11 sp. nov, isolated from marine algae.</title>
        <authorList>
            <person name="Butt M."/>
            <person name="Choi D.G."/>
            <person name="Kim J.M."/>
            <person name="Lee J.K."/>
            <person name="Baek J.H."/>
            <person name="Jeon C.O."/>
        </authorList>
    </citation>
    <scope>NUCLEOTIDE SEQUENCE</scope>
    <source>
        <strain evidence="6">15G1-11</strain>
    </source>
</reference>
<evidence type="ECO:0000259" key="5">
    <source>
        <dbReference type="SMART" id="SM00563"/>
    </source>
</evidence>
<dbReference type="Proteomes" id="UP001149719">
    <property type="component" value="Unassembled WGS sequence"/>
</dbReference>
<evidence type="ECO:0000313" key="7">
    <source>
        <dbReference type="Proteomes" id="UP001149719"/>
    </source>
</evidence>
<gene>
    <name evidence="6" type="ORF">O1D97_12880</name>
</gene>
<dbReference type="SUPFAM" id="SSF69593">
    <property type="entry name" value="Glycerol-3-phosphate (1)-acyltransferase"/>
    <property type="match status" value="1"/>
</dbReference>
<feature type="transmembrane region" description="Helical" evidence="4">
    <location>
        <begin position="7"/>
        <end position="30"/>
    </location>
</feature>
<evidence type="ECO:0000256" key="3">
    <source>
        <dbReference type="ARBA" id="ARBA00023315"/>
    </source>
</evidence>
<dbReference type="PANTHER" id="PTHR10434">
    <property type="entry name" value="1-ACYL-SN-GLYCEROL-3-PHOSPHATE ACYLTRANSFERASE"/>
    <property type="match status" value="1"/>
</dbReference>
<sequence>MSGLRSLRGFVGSILFGICYVVLTIVSGVISPPIALLFKPKNRQLVLNVHNAILLALFKIFCGVTVRVKGREHLVKGKPVILVANHQCEWETYFLQVLVTPLSTVLKKELLSVPFFGWGLRMVQPIAIDRSQKSNALKQILRQGKERIEDGRSVLIFPEGTRVKVGERKEFNKGAAMLATSANAPILPMVHNAGYLWTSKSWRKYSGVIDVVIGPEISSEGKKTGELHEEMQNWMREEMAKLPVGR</sequence>
<dbReference type="PANTHER" id="PTHR10434:SF40">
    <property type="entry name" value="1-ACYL-SN-GLYCEROL-3-PHOSPHATE ACYLTRANSFERASE"/>
    <property type="match status" value="1"/>
</dbReference>
<dbReference type="Pfam" id="PF01553">
    <property type="entry name" value="Acyltransferase"/>
    <property type="match status" value="1"/>
</dbReference>
<dbReference type="CDD" id="cd07989">
    <property type="entry name" value="LPLAT_AGPAT-like"/>
    <property type="match status" value="1"/>
</dbReference>
<evidence type="ECO:0000256" key="1">
    <source>
        <dbReference type="ARBA" id="ARBA00005189"/>
    </source>
</evidence>